<feature type="domain" description="SH3b" evidence="3">
    <location>
        <begin position="32"/>
        <end position="95"/>
    </location>
</feature>
<dbReference type="PATRIC" id="fig|1280948.3.peg.979"/>
<keyword evidence="5" id="KW-1185">Reference proteome</keyword>
<proteinExistence type="predicted"/>
<evidence type="ECO:0000256" key="2">
    <source>
        <dbReference type="SAM" id="SignalP"/>
    </source>
</evidence>
<dbReference type="OrthoDB" id="7857759at2"/>
<dbReference type="SMART" id="SM00287">
    <property type="entry name" value="SH3b"/>
    <property type="match status" value="1"/>
</dbReference>
<evidence type="ECO:0000259" key="3">
    <source>
        <dbReference type="PROSITE" id="PS51781"/>
    </source>
</evidence>
<dbReference type="RefSeq" id="WP_035549255.1">
    <property type="nucleotide sequence ID" value="NZ_AWFH01000004.1"/>
</dbReference>
<feature type="signal peptide" evidence="2">
    <location>
        <begin position="1"/>
        <end position="27"/>
    </location>
</feature>
<evidence type="ECO:0000313" key="4">
    <source>
        <dbReference type="EMBL" id="KCZ64400.1"/>
    </source>
</evidence>
<feature type="chain" id="PRO_5001576082" description="SH3b domain-containing protein" evidence="2">
    <location>
        <begin position="28"/>
        <end position="150"/>
    </location>
</feature>
<evidence type="ECO:0000256" key="1">
    <source>
        <dbReference type="SAM" id="MobiDB-lite"/>
    </source>
</evidence>
<dbReference type="AlphaFoldDB" id="A0A059E9Z8"/>
<reference evidence="4 5" key="1">
    <citation type="journal article" date="2014" name="Antonie Van Leeuwenhoek">
        <title>Hyphomonas beringensis sp. nov. and Hyphomonas chukchiensis sp. nov., isolated from surface seawater of the Bering Sea and Chukchi Sea.</title>
        <authorList>
            <person name="Li C."/>
            <person name="Lai Q."/>
            <person name="Li G."/>
            <person name="Dong C."/>
            <person name="Wang J."/>
            <person name="Liao Y."/>
            <person name="Shao Z."/>
        </authorList>
    </citation>
    <scope>NUCLEOTIDE SEQUENCE [LARGE SCALE GENOMIC DNA]</scope>
    <source>
        <strain evidence="4 5">22II1-22F38</strain>
    </source>
</reference>
<feature type="compositionally biased region" description="Low complexity" evidence="1">
    <location>
        <begin position="107"/>
        <end position="118"/>
    </location>
</feature>
<evidence type="ECO:0000313" key="5">
    <source>
        <dbReference type="Proteomes" id="UP000024547"/>
    </source>
</evidence>
<dbReference type="InterPro" id="IPR003646">
    <property type="entry name" value="SH3-like_bac-type"/>
</dbReference>
<protein>
    <recommendedName>
        <fullName evidence="3">SH3b domain-containing protein</fullName>
    </recommendedName>
</protein>
<sequence length="150" mass="15955">MPVHHIKSILAASLVASTALFGPTATAQSPQPAPRYVKAEAANVRGGPGVSNSIVTVLNLGTEVSIYVTKGDWARISGPGQPEKWIYAPLLQDHKPQPAKTANARTAPKPSQKAAAQPDSHQKHEPEASPSRKPEHPSAQKEKQDARPAR</sequence>
<dbReference type="EMBL" id="AWFH01000004">
    <property type="protein sequence ID" value="KCZ64400.1"/>
    <property type="molecule type" value="Genomic_DNA"/>
</dbReference>
<keyword evidence="2" id="KW-0732">Signal</keyword>
<dbReference type="Pfam" id="PF08239">
    <property type="entry name" value="SH3_3"/>
    <property type="match status" value="1"/>
</dbReference>
<comment type="caution">
    <text evidence="4">The sequence shown here is derived from an EMBL/GenBank/DDBJ whole genome shotgun (WGS) entry which is preliminary data.</text>
</comment>
<name>A0A059E9Z8_9PROT</name>
<accession>A0A059E9Z8</accession>
<feature type="compositionally biased region" description="Basic and acidic residues" evidence="1">
    <location>
        <begin position="120"/>
        <end position="150"/>
    </location>
</feature>
<gene>
    <name evidence="4" type="ORF">HY36_13695</name>
</gene>
<dbReference type="PROSITE" id="PS51781">
    <property type="entry name" value="SH3B"/>
    <property type="match status" value="1"/>
</dbReference>
<dbReference type="Proteomes" id="UP000024547">
    <property type="component" value="Unassembled WGS sequence"/>
</dbReference>
<dbReference type="Gene3D" id="2.30.30.40">
    <property type="entry name" value="SH3 Domains"/>
    <property type="match status" value="1"/>
</dbReference>
<feature type="region of interest" description="Disordered" evidence="1">
    <location>
        <begin position="87"/>
        <end position="150"/>
    </location>
</feature>
<organism evidence="4 5">
    <name type="scientific">Hyphomonas atlantica</name>
    <dbReference type="NCBI Taxonomy" id="1280948"/>
    <lineage>
        <taxon>Bacteria</taxon>
        <taxon>Pseudomonadati</taxon>
        <taxon>Pseudomonadota</taxon>
        <taxon>Alphaproteobacteria</taxon>
        <taxon>Hyphomonadales</taxon>
        <taxon>Hyphomonadaceae</taxon>
        <taxon>Hyphomonas</taxon>
    </lineage>
</organism>